<proteinExistence type="predicted"/>
<dbReference type="AlphaFoldDB" id="A0A9W6D904"/>
<dbReference type="Proteomes" id="UP001057868">
    <property type="component" value="Unassembled WGS sequence"/>
</dbReference>
<comment type="caution">
    <text evidence="2">The sequence shown here is derived from an EMBL/GenBank/DDBJ whole genome shotgun (WGS) entry which is preliminary data.</text>
</comment>
<gene>
    <name evidence="2" type="ORF">CFOLD11_04500</name>
</gene>
<keyword evidence="3" id="KW-1185">Reference proteome</keyword>
<dbReference type="EMBL" id="BQXY01000001">
    <property type="protein sequence ID" value="GKU23624.1"/>
    <property type="molecule type" value="Genomic_DNA"/>
</dbReference>
<reference evidence="2" key="1">
    <citation type="journal article" date="2023" name="Int. J. Syst. Evol. Microbiol.">
        <title>&lt;i&gt;Clostridium folliculivorans&lt;/i&gt; sp. nov., isolated from soil samples of an organic paddy in Japan.</title>
        <authorList>
            <person name="Tazawa J."/>
            <person name="Kobayashi H."/>
            <person name="Tanizawa Y."/>
            <person name="Uchino A."/>
            <person name="Tanaka F."/>
            <person name="Urashima Y."/>
            <person name="Miura S."/>
            <person name="Sakamoto M."/>
            <person name="Ohkuma M."/>
            <person name="Tohno M."/>
        </authorList>
    </citation>
    <scope>NUCLEOTIDE SEQUENCE</scope>
    <source>
        <strain evidence="2">D1-1</strain>
    </source>
</reference>
<evidence type="ECO:0000256" key="1">
    <source>
        <dbReference type="SAM" id="Phobius"/>
    </source>
</evidence>
<keyword evidence="1" id="KW-0812">Transmembrane</keyword>
<feature type="transmembrane region" description="Helical" evidence="1">
    <location>
        <begin position="47"/>
        <end position="73"/>
    </location>
</feature>
<keyword evidence="1" id="KW-1133">Transmembrane helix</keyword>
<evidence type="ECO:0000313" key="3">
    <source>
        <dbReference type="Proteomes" id="UP001057868"/>
    </source>
</evidence>
<organism evidence="2 3">
    <name type="scientific">Clostridium folliculivorans</name>
    <dbReference type="NCBI Taxonomy" id="2886038"/>
    <lineage>
        <taxon>Bacteria</taxon>
        <taxon>Bacillati</taxon>
        <taxon>Bacillota</taxon>
        <taxon>Clostridia</taxon>
        <taxon>Eubacteriales</taxon>
        <taxon>Clostridiaceae</taxon>
        <taxon>Clostridium</taxon>
    </lineage>
</organism>
<accession>A0A9W6D904</accession>
<evidence type="ECO:0000313" key="2">
    <source>
        <dbReference type="EMBL" id="GKU23624.1"/>
    </source>
</evidence>
<keyword evidence="1" id="KW-0472">Membrane</keyword>
<name>A0A9W6D904_9CLOT</name>
<sequence length="77" mass="9473">MCYFVTKHILKPQVIWFRNYKYKFEYEVVYQFRGIDTSFSPFKNIPIIYLTINTILLEKYILFGIGISIYIYLQKVW</sequence>
<protein>
    <submittedName>
        <fullName evidence="2">Uncharacterized protein</fullName>
    </submittedName>
</protein>